<dbReference type="PROSITE" id="PS50075">
    <property type="entry name" value="CARRIER"/>
    <property type="match status" value="1"/>
</dbReference>
<keyword evidence="2" id="KW-0596">Phosphopantetheine</keyword>
<evidence type="ECO:0000256" key="4">
    <source>
        <dbReference type="ARBA" id="ARBA00022598"/>
    </source>
</evidence>
<feature type="domain" description="Carrier" evidence="5">
    <location>
        <begin position="541"/>
        <end position="616"/>
    </location>
</feature>
<evidence type="ECO:0000256" key="1">
    <source>
        <dbReference type="ARBA" id="ARBA00006432"/>
    </source>
</evidence>
<dbReference type="RefSeq" id="WP_343997709.1">
    <property type="nucleotide sequence ID" value="NZ_BAAAGU010000004.1"/>
</dbReference>
<dbReference type="PROSITE" id="PS00455">
    <property type="entry name" value="AMP_BINDING"/>
    <property type="match status" value="1"/>
</dbReference>
<dbReference type="Pfam" id="PF00550">
    <property type="entry name" value="PP-binding"/>
    <property type="match status" value="1"/>
</dbReference>
<organism evidence="6 7">
    <name type="scientific">Streptomyces thermocarboxydovorans</name>
    <dbReference type="NCBI Taxonomy" id="59298"/>
    <lineage>
        <taxon>Bacteria</taxon>
        <taxon>Bacillati</taxon>
        <taxon>Actinomycetota</taxon>
        <taxon>Actinomycetes</taxon>
        <taxon>Kitasatosporales</taxon>
        <taxon>Streptomycetaceae</taxon>
        <taxon>Streptomyces</taxon>
    </lineage>
</organism>
<comment type="caution">
    <text evidence="6">The sequence shown here is derived from an EMBL/GenBank/DDBJ whole genome shotgun (WGS) entry which is preliminary data.</text>
</comment>
<gene>
    <name evidence="6" type="ORF">GCM10009535_06060</name>
</gene>
<dbReference type="Gene3D" id="3.40.50.12780">
    <property type="entry name" value="N-terminal domain of ligase-like"/>
    <property type="match status" value="1"/>
</dbReference>
<dbReference type="Gene3D" id="1.10.1200.10">
    <property type="entry name" value="ACP-like"/>
    <property type="match status" value="1"/>
</dbReference>
<dbReference type="PANTHER" id="PTHR22754">
    <property type="entry name" value="DISCO-INTERACTING PROTEIN 2 DIP2 -RELATED"/>
    <property type="match status" value="1"/>
</dbReference>
<sequence>MIERAHLLVDILRSRAEREPDATAYELVGRDGQTTELSYGSLAGRASALAGQLTRCGDGPALLLYPAGLEYVVAVFAAFLAGRPVIPAYPPNQSSLPDRARLAGIVEDARPSVVLAPEQHAGMGEASFLTVPGVEAEGTNWFRPPGAADQQVGIIQYTSGSTGNPRGVLVRHDSIAANTAAIAQAFGLSESSRGMTWLPPYHDMGLIGGLLAPMSAGIPVRIMPPEDFLKAPLSWLRQITEHGVTVSGGPDFAYQLCVRRAHDDASLEGLDLSGWSVAFSGGETVKQQTMEAFARRFAPAGFDPGAFVPCYGLAEATLIVSAGHWAGPTSDGTASCGAPVDGQRVTVVDPDTGAPRQEGQEGEIWIAGPHITPGYHRADSTGLFGELDGETYLRTGDLGYLRAGELTVTGRAKDVIVFRGANHHASDVEAPALELLGRRGGTAAAFLVDGPSACPVLVMEVRGERTSELAARVRAAVLAGTGLPLGLVVLVPPRAVPRTSSGKVRRSHCREKFLAGAYADAIVDDPERFGELSAGGPSLSAATDELTTLICGIVAAVRDIPECRPTDGLIDLGLDSVLAAEAAAVLEDALQLPVPLGTVLSAANPQDVANELVKGWLADGRAEDAVLDRVLTVIKGEAAA</sequence>
<dbReference type="InterPro" id="IPR020845">
    <property type="entry name" value="AMP-binding_CS"/>
</dbReference>
<dbReference type="Pfam" id="PF00501">
    <property type="entry name" value="AMP-binding"/>
    <property type="match status" value="1"/>
</dbReference>
<dbReference type="EMBL" id="BAAAGU010000004">
    <property type="protein sequence ID" value="GAA0633065.1"/>
    <property type="molecule type" value="Genomic_DNA"/>
</dbReference>
<dbReference type="InterPro" id="IPR036736">
    <property type="entry name" value="ACP-like_sf"/>
</dbReference>
<dbReference type="InterPro" id="IPR020806">
    <property type="entry name" value="PKS_PP-bd"/>
</dbReference>
<evidence type="ECO:0000256" key="2">
    <source>
        <dbReference type="ARBA" id="ARBA00022450"/>
    </source>
</evidence>
<protein>
    <recommendedName>
        <fullName evidence="5">Carrier domain-containing protein</fullName>
    </recommendedName>
</protein>
<dbReference type="InterPro" id="IPR045851">
    <property type="entry name" value="AMP-bd_C_sf"/>
</dbReference>
<dbReference type="SUPFAM" id="SSF56801">
    <property type="entry name" value="Acetyl-CoA synthetase-like"/>
    <property type="match status" value="1"/>
</dbReference>
<dbReference type="SMART" id="SM00823">
    <property type="entry name" value="PKS_PP"/>
    <property type="match status" value="1"/>
</dbReference>
<dbReference type="InterPro" id="IPR042099">
    <property type="entry name" value="ANL_N_sf"/>
</dbReference>
<accession>A0ABP3SCT7</accession>
<evidence type="ECO:0000313" key="7">
    <source>
        <dbReference type="Proteomes" id="UP001500724"/>
    </source>
</evidence>
<keyword evidence="7" id="KW-1185">Reference proteome</keyword>
<keyword evidence="4" id="KW-0436">Ligase</keyword>
<evidence type="ECO:0000259" key="5">
    <source>
        <dbReference type="PROSITE" id="PS50075"/>
    </source>
</evidence>
<comment type="similarity">
    <text evidence="1">Belongs to the ATP-dependent AMP-binding enzyme family.</text>
</comment>
<dbReference type="CDD" id="cd05931">
    <property type="entry name" value="FAAL"/>
    <property type="match status" value="1"/>
</dbReference>
<dbReference type="InterPro" id="IPR000873">
    <property type="entry name" value="AMP-dep_synth/lig_dom"/>
</dbReference>
<reference evidence="7" key="1">
    <citation type="journal article" date="2019" name="Int. J. Syst. Evol. Microbiol.">
        <title>The Global Catalogue of Microorganisms (GCM) 10K type strain sequencing project: providing services to taxonomists for standard genome sequencing and annotation.</title>
        <authorList>
            <consortium name="The Broad Institute Genomics Platform"/>
            <consortium name="The Broad Institute Genome Sequencing Center for Infectious Disease"/>
            <person name="Wu L."/>
            <person name="Ma J."/>
        </authorList>
    </citation>
    <scope>NUCLEOTIDE SEQUENCE [LARGE SCALE GENOMIC DNA]</scope>
    <source>
        <strain evidence="7">JCM 10367</strain>
    </source>
</reference>
<proteinExistence type="inferred from homology"/>
<dbReference type="SUPFAM" id="SSF47336">
    <property type="entry name" value="ACP-like"/>
    <property type="match status" value="1"/>
</dbReference>
<keyword evidence="3" id="KW-0597">Phosphoprotein</keyword>
<evidence type="ECO:0000313" key="6">
    <source>
        <dbReference type="EMBL" id="GAA0633065.1"/>
    </source>
</evidence>
<dbReference type="InterPro" id="IPR009081">
    <property type="entry name" value="PP-bd_ACP"/>
</dbReference>
<name>A0ABP3SCT7_9ACTN</name>
<dbReference type="PANTHER" id="PTHR22754:SF32">
    <property type="entry name" value="DISCO-INTERACTING PROTEIN 2"/>
    <property type="match status" value="1"/>
</dbReference>
<evidence type="ECO:0000256" key="3">
    <source>
        <dbReference type="ARBA" id="ARBA00022553"/>
    </source>
</evidence>
<dbReference type="InterPro" id="IPR040097">
    <property type="entry name" value="FAAL/FAAC"/>
</dbReference>
<dbReference type="Proteomes" id="UP001500724">
    <property type="component" value="Unassembled WGS sequence"/>
</dbReference>
<dbReference type="Gene3D" id="3.30.300.30">
    <property type="match status" value="1"/>
</dbReference>